<dbReference type="OrthoDB" id="10031946at2759"/>
<dbReference type="OMA" id="QIWKDHI"/>
<dbReference type="RefSeq" id="XP_055892315.1">
    <property type="nucleotide sequence ID" value="XM_056036340.1"/>
</dbReference>
<gene>
    <name evidence="2" type="primary">LOC129927404</name>
</gene>
<protein>
    <submittedName>
        <fullName evidence="2">Uncharacterized protein C20orf85 homolog</fullName>
    </submittedName>
</protein>
<dbReference type="PANTHER" id="PTHR31909">
    <property type="entry name" value="CHROMOSOME 20 ORF85 FAMILY MEMBER"/>
    <property type="match status" value="1"/>
</dbReference>
<accession>A0A9W3AYL7</accession>
<sequence length="144" mass="16536">MTSAAQQQKIQGRVLASCNFVAQDQIWKDQVVHEYIATKSWPANWNFLKTDYNDLVKEDFPKRNFDKKNKAKEAVKSLVEVRPVTPIDQYIKVMPSTRPVPKTTSAQVGWRSTDRLLALERYGKYARPKGGLVKQLNWPSEAVN</sequence>
<proteinExistence type="predicted"/>
<dbReference type="Proteomes" id="UP001165740">
    <property type="component" value="Chromosome 7"/>
</dbReference>
<reference evidence="2" key="1">
    <citation type="submission" date="2025-08" db="UniProtKB">
        <authorList>
            <consortium name="RefSeq"/>
        </authorList>
    </citation>
    <scope>IDENTIFICATION</scope>
</reference>
<dbReference type="InterPro" id="IPR020339">
    <property type="entry name" value="C20orf85-like"/>
</dbReference>
<dbReference type="AlphaFoldDB" id="A0A9W3AYL7"/>
<organism evidence="1 2">
    <name type="scientific">Biomphalaria glabrata</name>
    <name type="common">Bloodfluke planorb</name>
    <name type="synonym">Freshwater snail</name>
    <dbReference type="NCBI Taxonomy" id="6526"/>
    <lineage>
        <taxon>Eukaryota</taxon>
        <taxon>Metazoa</taxon>
        <taxon>Spiralia</taxon>
        <taxon>Lophotrochozoa</taxon>
        <taxon>Mollusca</taxon>
        <taxon>Gastropoda</taxon>
        <taxon>Heterobranchia</taxon>
        <taxon>Euthyneura</taxon>
        <taxon>Panpulmonata</taxon>
        <taxon>Hygrophila</taxon>
        <taxon>Lymnaeoidea</taxon>
        <taxon>Planorbidae</taxon>
        <taxon>Biomphalaria</taxon>
    </lineage>
</organism>
<keyword evidence="1" id="KW-1185">Reference proteome</keyword>
<dbReference type="PANTHER" id="PTHR31909:SF3">
    <property type="entry name" value="SIMILAR TO PROTEIN C20ORF85 HOMOLOG"/>
    <property type="match status" value="1"/>
</dbReference>
<dbReference type="GeneID" id="129927404"/>
<name>A0A9W3AYL7_BIOGL</name>
<evidence type="ECO:0000313" key="1">
    <source>
        <dbReference type="Proteomes" id="UP001165740"/>
    </source>
</evidence>
<dbReference type="Pfam" id="PF14945">
    <property type="entry name" value="LLC1"/>
    <property type="match status" value="1"/>
</dbReference>
<evidence type="ECO:0000313" key="2">
    <source>
        <dbReference type="RefSeq" id="XP_055892315.1"/>
    </source>
</evidence>